<dbReference type="EMBL" id="JASAOG010000154">
    <property type="protein sequence ID" value="KAK0047194.1"/>
    <property type="molecule type" value="Genomic_DNA"/>
</dbReference>
<protein>
    <submittedName>
        <fullName evidence="1">Prediced GPI-anchored protein 23</fullName>
    </submittedName>
</protein>
<proteinExistence type="predicted"/>
<name>A0AAD8F234_BIOPF</name>
<reference evidence="1" key="2">
    <citation type="submission" date="2023-04" db="EMBL/GenBank/DDBJ databases">
        <authorList>
            <person name="Bu L."/>
            <person name="Lu L."/>
            <person name="Laidemitt M.R."/>
            <person name="Zhang S.M."/>
            <person name="Mutuku M."/>
            <person name="Mkoji G."/>
            <person name="Steinauer M."/>
            <person name="Loker E.S."/>
        </authorList>
    </citation>
    <scope>NUCLEOTIDE SEQUENCE</scope>
    <source>
        <strain evidence="1">KasaAsao</strain>
        <tissue evidence="1">Whole Snail</tissue>
    </source>
</reference>
<keyword evidence="2" id="KW-1185">Reference proteome</keyword>
<reference evidence="1" key="1">
    <citation type="journal article" date="2023" name="PLoS Negl. Trop. Dis.">
        <title>A genome sequence for Biomphalaria pfeifferi, the major vector snail for the human-infecting parasite Schistosoma mansoni.</title>
        <authorList>
            <person name="Bu L."/>
            <person name="Lu L."/>
            <person name="Laidemitt M.R."/>
            <person name="Zhang S.M."/>
            <person name="Mutuku M."/>
            <person name="Mkoji G."/>
            <person name="Steinauer M."/>
            <person name="Loker E.S."/>
        </authorList>
    </citation>
    <scope>NUCLEOTIDE SEQUENCE</scope>
    <source>
        <strain evidence="1">KasaAsao</strain>
    </source>
</reference>
<evidence type="ECO:0000313" key="1">
    <source>
        <dbReference type="EMBL" id="KAK0047194.1"/>
    </source>
</evidence>
<evidence type="ECO:0000313" key="2">
    <source>
        <dbReference type="Proteomes" id="UP001233172"/>
    </source>
</evidence>
<organism evidence="1 2">
    <name type="scientific">Biomphalaria pfeifferi</name>
    <name type="common">Bloodfluke planorb</name>
    <name type="synonym">Freshwater snail</name>
    <dbReference type="NCBI Taxonomy" id="112525"/>
    <lineage>
        <taxon>Eukaryota</taxon>
        <taxon>Metazoa</taxon>
        <taxon>Spiralia</taxon>
        <taxon>Lophotrochozoa</taxon>
        <taxon>Mollusca</taxon>
        <taxon>Gastropoda</taxon>
        <taxon>Heterobranchia</taxon>
        <taxon>Euthyneura</taxon>
        <taxon>Panpulmonata</taxon>
        <taxon>Hygrophila</taxon>
        <taxon>Lymnaeoidea</taxon>
        <taxon>Planorbidae</taxon>
        <taxon>Biomphalaria</taxon>
    </lineage>
</organism>
<accession>A0AAD8F234</accession>
<gene>
    <name evidence="1" type="ORF">Bpfe_023325</name>
</gene>
<sequence length="160" mass="16694">MGIGTQITGTAGTAAGIASAVGGSASGGAIMGIVFGKGLERALVGGVLAMASSYMTSAQQFIHSSAIGWLVLGSDVNSSPTATCTFDCWKRVVEDCSVQPSAGKLLRDVIMDPRIKQVSLVPTINSSCPRFIIRNIWNEQFCVDYVTLPNKLMAGHSVLI</sequence>
<dbReference type="AlphaFoldDB" id="A0AAD8F234"/>
<dbReference type="Proteomes" id="UP001233172">
    <property type="component" value="Unassembled WGS sequence"/>
</dbReference>
<comment type="caution">
    <text evidence="1">The sequence shown here is derived from an EMBL/GenBank/DDBJ whole genome shotgun (WGS) entry which is preliminary data.</text>
</comment>